<evidence type="ECO:0008006" key="2">
    <source>
        <dbReference type="Google" id="ProtNLM"/>
    </source>
</evidence>
<protein>
    <recommendedName>
        <fullName evidence="2">HEPN domain-containing protein</fullName>
    </recommendedName>
</protein>
<organism evidence="1">
    <name type="scientific">marine sediment metagenome</name>
    <dbReference type="NCBI Taxonomy" id="412755"/>
    <lineage>
        <taxon>unclassified sequences</taxon>
        <taxon>metagenomes</taxon>
        <taxon>ecological metagenomes</taxon>
    </lineage>
</organism>
<comment type="caution">
    <text evidence="1">The sequence shown here is derived from an EMBL/GenBank/DDBJ whole genome shotgun (WGS) entry which is preliminary data.</text>
</comment>
<dbReference type="Gene3D" id="1.20.120.330">
    <property type="entry name" value="Nucleotidyltransferases domain 2"/>
    <property type="match status" value="1"/>
</dbReference>
<proteinExistence type="predicted"/>
<gene>
    <name evidence="1" type="ORF">S06H3_05599</name>
</gene>
<dbReference type="EMBL" id="BARV01002090">
    <property type="protein sequence ID" value="GAH89906.1"/>
    <property type="molecule type" value="Genomic_DNA"/>
</dbReference>
<sequence length="43" mass="4827">PTRYPDGLVGDDIPAEYYSREDADQCISYAGLILNKAEKFMSN</sequence>
<evidence type="ECO:0000313" key="1">
    <source>
        <dbReference type="EMBL" id="GAH89906.1"/>
    </source>
</evidence>
<name>X1J596_9ZZZZ</name>
<dbReference type="SUPFAM" id="SSF81593">
    <property type="entry name" value="Nucleotidyltransferase substrate binding subunit/domain"/>
    <property type="match status" value="1"/>
</dbReference>
<reference evidence="1" key="1">
    <citation type="journal article" date="2014" name="Front. Microbiol.">
        <title>High frequency of phylogenetically diverse reductive dehalogenase-homologous genes in deep subseafloor sedimentary metagenomes.</title>
        <authorList>
            <person name="Kawai M."/>
            <person name="Futagami T."/>
            <person name="Toyoda A."/>
            <person name="Takaki Y."/>
            <person name="Nishi S."/>
            <person name="Hori S."/>
            <person name="Arai W."/>
            <person name="Tsubouchi T."/>
            <person name="Morono Y."/>
            <person name="Uchiyama I."/>
            <person name="Ito T."/>
            <person name="Fujiyama A."/>
            <person name="Inagaki F."/>
            <person name="Takami H."/>
        </authorList>
    </citation>
    <scope>NUCLEOTIDE SEQUENCE</scope>
    <source>
        <strain evidence="1">Expedition CK06-06</strain>
    </source>
</reference>
<accession>X1J596</accession>
<feature type="non-terminal residue" evidence="1">
    <location>
        <position position="1"/>
    </location>
</feature>
<dbReference type="AlphaFoldDB" id="X1J596"/>